<accession>A0A8H5CFF2</accession>
<feature type="transmembrane region" description="Helical" evidence="2">
    <location>
        <begin position="228"/>
        <end position="249"/>
    </location>
</feature>
<gene>
    <name evidence="4" type="ORF">D9611_007776</name>
</gene>
<dbReference type="InterPro" id="IPR007065">
    <property type="entry name" value="HPP"/>
</dbReference>
<evidence type="ECO:0000256" key="2">
    <source>
        <dbReference type="SAM" id="Phobius"/>
    </source>
</evidence>
<dbReference type="InterPro" id="IPR058581">
    <property type="entry name" value="TM_HPP"/>
</dbReference>
<evidence type="ECO:0000256" key="1">
    <source>
        <dbReference type="SAM" id="MobiDB-lite"/>
    </source>
</evidence>
<name>A0A8H5CFF2_9AGAR</name>
<keyword evidence="2" id="KW-1133">Transmembrane helix</keyword>
<dbReference type="OrthoDB" id="2016548at2759"/>
<feature type="region of interest" description="Disordered" evidence="1">
    <location>
        <begin position="299"/>
        <end position="322"/>
    </location>
</feature>
<dbReference type="AlphaFoldDB" id="A0A8H5CFF2"/>
<feature type="region of interest" description="Disordered" evidence="1">
    <location>
        <begin position="511"/>
        <end position="550"/>
    </location>
</feature>
<proteinExistence type="predicted"/>
<feature type="region of interest" description="Disordered" evidence="1">
    <location>
        <begin position="337"/>
        <end position="412"/>
    </location>
</feature>
<feature type="compositionally biased region" description="Low complexity" evidence="1">
    <location>
        <begin position="390"/>
        <end position="403"/>
    </location>
</feature>
<evidence type="ECO:0000259" key="3">
    <source>
        <dbReference type="Pfam" id="PF04982"/>
    </source>
</evidence>
<feature type="compositionally biased region" description="Basic residues" evidence="1">
    <location>
        <begin position="424"/>
        <end position="446"/>
    </location>
</feature>
<feature type="compositionally biased region" description="Low complexity" evidence="1">
    <location>
        <begin position="22"/>
        <end position="36"/>
    </location>
</feature>
<feature type="compositionally biased region" description="Acidic residues" evidence="1">
    <location>
        <begin position="533"/>
        <end position="549"/>
    </location>
</feature>
<keyword evidence="2" id="KW-0472">Membrane</keyword>
<keyword evidence="2" id="KW-0812">Transmembrane</keyword>
<feature type="transmembrane region" description="Helical" evidence="2">
    <location>
        <begin position="157"/>
        <end position="176"/>
    </location>
</feature>
<feature type="region of interest" description="Disordered" evidence="1">
    <location>
        <begin position="424"/>
        <end position="450"/>
    </location>
</feature>
<feature type="transmembrane region" description="Helical" evidence="2">
    <location>
        <begin position="100"/>
        <end position="121"/>
    </location>
</feature>
<reference evidence="4 5" key="1">
    <citation type="journal article" date="2020" name="ISME J.">
        <title>Uncovering the hidden diversity of litter-decomposition mechanisms in mushroom-forming fungi.</title>
        <authorList>
            <person name="Floudas D."/>
            <person name="Bentzer J."/>
            <person name="Ahren D."/>
            <person name="Johansson T."/>
            <person name="Persson P."/>
            <person name="Tunlid A."/>
        </authorList>
    </citation>
    <scope>NUCLEOTIDE SEQUENCE [LARGE SCALE GENOMIC DNA]</scope>
    <source>
        <strain evidence="4 5">CBS 175.51</strain>
    </source>
</reference>
<sequence>MALPFPISRAHSEPTLPVANAPPVTVTSSCSTSESPDTMIEGLEGKLDSSTAKKEADVEAQGASTVQGNFGDNSRLARLPTWISFWLGYRKTPPPPEKNHIVWIWSFIGAFTCISIIQALFGNVPYFVEKGVPSIGATAILLYGAIESPLSQPRPVVGGHLIGALTGVAITKLFLLLPTEERYDELSWLAGSICCAVALVFMQMTGTMHPPAGATALLAASSPDIRRIGWLYIPVVLLASSIALVVALFSNNMQRRYPTFWWTPPPTVAPSFFPTLQLSRTLTKTWTWASKSKTLTSWRVGSRKRKTKRNASANHAAPTADQDWHFALKNHSKIFGGRTRSIASRNGSRSRDSSRARQARPVHPGTITPVYPHGILHHDSPSACVSPQDSTPTSPMSLSPPGSAAVSRRPSTDDLHVGFQVQPMHHHRHHGHGSLRHSYQHHHSHHPSPQTNYLRYLAMKREGTLPPGAAASGVVTPTESSTPVSRVASVDGLEQCQEKHAQQLIEAVASAKREREEQDQMEQAMNRANSSGDGDESQWEDIEEEEQDLEMMRSGLVIRRFSKRGDESV</sequence>
<dbReference type="EMBL" id="JAACJK010000004">
    <property type="protein sequence ID" value="KAF5340254.1"/>
    <property type="molecule type" value="Genomic_DNA"/>
</dbReference>
<evidence type="ECO:0000313" key="5">
    <source>
        <dbReference type="Proteomes" id="UP000541558"/>
    </source>
</evidence>
<dbReference type="Pfam" id="PF04982">
    <property type="entry name" value="TM_HPP"/>
    <property type="match status" value="1"/>
</dbReference>
<dbReference type="PANTHER" id="PTHR33741:SF5">
    <property type="entry name" value="TRANSMEMBRANE PROTEIN DDB_G0269096-RELATED"/>
    <property type="match status" value="1"/>
</dbReference>
<comment type="caution">
    <text evidence="4">The sequence shown here is derived from an EMBL/GenBank/DDBJ whole genome shotgun (WGS) entry which is preliminary data.</text>
</comment>
<keyword evidence="5" id="KW-1185">Reference proteome</keyword>
<feature type="domain" description="HPP transmembrane region" evidence="3">
    <location>
        <begin position="96"/>
        <end position="258"/>
    </location>
</feature>
<feature type="compositionally biased region" description="Polar residues" evidence="1">
    <location>
        <begin position="521"/>
        <end position="532"/>
    </location>
</feature>
<dbReference type="PANTHER" id="PTHR33741">
    <property type="entry name" value="TRANSMEMBRANE PROTEIN DDB_G0269096-RELATED"/>
    <property type="match status" value="1"/>
</dbReference>
<feature type="region of interest" description="Disordered" evidence="1">
    <location>
        <begin position="12"/>
        <end position="36"/>
    </location>
</feature>
<evidence type="ECO:0000313" key="4">
    <source>
        <dbReference type="EMBL" id="KAF5340254.1"/>
    </source>
</evidence>
<dbReference type="Proteomes" id="UP000541558">
    <property type="component" value="Unassembled WGS sequence"/>
</dbReference>
<organism evidence="4 5">
    <name type="scientific">Ephemerocybe angulata</name>
    <dbReference type="NCBI Taxonomy" id="980116"/>
    <lineage>
        <taxon>Eukaryota</taxon>
        <taxon>Fungi</taxon>
        <taxon>Dikarya</taxon>
        <taxon>Basidiomycota</taxon>
        <taxon>Agaricomycotina</taxon>
        <taxon>Agaricomycetes</taxon>
        <taxon>Agaricomycetidae</taxon>
        <taxon>Agaricales</taxon>
        <taxon>Agaricineae</taxon>
        <taxon>Psathyrellaceae</taxon>
        <taxon>Ephemerocybe</taxon>
    </lineage>
</organism>
<protein>
    <recommendedName>
        <fullName evidence="3">HPP transmembrane region domain-containing protein</fullName>
    </recommendedName>
</protein>
<feature type="transmembrane region" description="Helical" evidence="2">
    <location>
        <begin position="188"/>
        <end position="208"/>
    </location>
</feature>